<protein>
    <recommendedName>
        <fullName evidence="7">50S ribosomal protein L32e</fullName>
    </recommendedName>
</protein>
<dbReference type="EMBL" id="JAGVWE010000004">
    <property type="protein sequence ID" value="MBS3063130.1"/>
    <property type="molecule type" value="Genomic_DNA"/>
</dbReference>
<comment type="similarity">
    <text evidence="1">Belongs to the eukaryotic ribosomal protein eL32 family.</text>
</comment>
<feature type="compositionally biased region" description="Basic residues" evidence="4">
    <location>
        <begin position="38"/>
        <end position="50"/>
    </location>
</feature>
<evidence type="ECO:0000256" key="3">
    <source>
        <dbReference type="ARBA" id="ARBA00023274"/>
    </source>
</evidence>
<keyword evidence="2" id="KW-0689">Ribosomal protein</keyword>
<gene>
    <name evidence="5" type="ORF">J4203_04610</name>
</gene>
<dbReference type="PANTHER" id="PTHR23413:SF1">
    <property type="entry name" value="RIBOSOMAL PROTEIN L32"/>
    <property type="match status" value="1"/>
</dbReference>
<evidence type="ECO:0000256" key="2">
    <source>
        <dbReference type="ARBA" id="ARBA00022980"/>
    </source>
</evidence>
<dbReference type="Proteomes" id="UP000678237">
    <property type="component" value="Unassembled WGS sequence"/>
</dbReference>
<dbReference type="InterPro" id="IPR036351">
    <property type="entry name" value="Ribosomal_eL32_sf"/>
</dbReference>
<dbReference type="GO" id="GO:0003735">
    <property type="term" value="F:structural constituent of ribosome"/>
    <property type="evidence" value="ECO:0007669"/>
    <property type="project" value="InterPro"/>
</dbReference>
<evidence type="ECO:0000313" key="5">
    <source>
        <dbReference type="EMBL" id="MBS3063130.1"/>
    </source>
</evidence>
<dbReference type="GO" id="GO:0006412">
    <property type="term" value="P:translation"/>
    <property type="evidence" value="ECO:0007669"/>
    <property type="project" value="InterPro"/>
</dbReference>
<dbReference type="SMART" id="SM01393">
    <property type="entry name" value="Ribosomal_L32e"/>
    <property type="match status" value="1"/>
</dbReference>
<dbReference type="AlphaFoldDB" id="A0A8T4LET3"/>
<dbReference type="GO" id="GO:0022625">
    <property type="term" value="C:cytosolic large ribosomal subunit"/>
    <property type="evidence" value="ECO:0007669"/>
    <property type="project" value="TreeGrafter"/>
</dbReference>
<proteinExistence type="inferred from homology"/>
<comment type="caution">
    <text evidence="5">The sequence shown here is derived from an EMBL/GenBank/DDBJ whole genome shotgun (WGS) entry which is preliminary data.</text>
</comment>
<feature type="compositionally biased region" description="Basic and acidic residues" evidence="4">
    <location>
        <begin position="1"/>
        <end position="10"/>
    </location>
</feature>
<keyword evidence="3" id="KW-0687">Ribonucleoprotein</keyword>
<dbReference type="PANTHER" id="PTHR23413">
    <property type="entry name" value="60S RIBOSOMAL PROTEIN L32 AND DNA-DIRECTED RNA POLYMERASE II, SUBUNIT N"/>
    <property type="match status" value="1"/>
</dbReference>
<sequence>MAKATKDKGKAHGKKPMAATHATAKPKADKKPREAGKRRQKRAEHRHKKVKLKLSKELRKLQAVLAHLRRHPTFRGRFGEKYKRRISLEKWAKWRKPRGMDTLFKRDDGAWVKIGYRTPKAFRNLHPQGLLEALVANPAQLAGVKDRVIRIDGNVGRKKRIAIREKALELGLRVVN</sequence>
<accession>A0A8T4LET3</accession>
<feature type="compositionally biased region" description="Basic and acidic residues" evidence="4">
    <location>
        <begin position="26"/>
        <end position="37"/>
    </location>
</feature>
<reference evidence="5" key="2">
    <citation type="submission" date="2021-05" db="EMBL/GenBank/DDBJ databases">
        <title>Protein family content uncovers lineage relationships and bacterial pathway maintenance mechanisms in DPANN archaea.</title>
        <authorList>
            <person name="Castelle C.J."/>
            <person name="Meheust R."/>
            <person name="Jaffe A.L."/>
            <person name="Seitz K."/>
            <person name="Gong X."/>
            <person name="Baker B.J."/>
            <person name="Banfield J.F."/>
        </authorList>
    </citation>
    <scope>NUCLEOTIDE SEQUENCE</scope>
    <source>
        <strain evidence="5">RIFCSPLOWO2_01_FULL_58_19</strain>
    </source>
</reference>
<feature type="region of interest" description="Disordered" evidence="4">
    <location>
        <begin position="1"/>
        <end position="50"/>
    </location>
</feature>
<dbReference type="InterPro" id="IPR001515">
    <property type="entry name" value="Ribosomal_eL32"/>
</dbReference>
<evidence type="ECO:0000256" key="4">
    <source>
        <dbReference type="SAM" id="MobiDB-lite"/>
    </source>
</evidence>
<evidence type="ECO:0008006" key="7">
    <source>
        <dbReference type="Google" id="ProtNLM"/>
    </source>
</evidence>
<dbReference type="Pfam" id="PF01655">
    <property type="entry name" value="Ribosomal_L32e"/>
    <property type="match status" value="1"/>
</dbReference>
<evidence type="ECO:0000256" key="1">
    <source>
        <dbReference type="ARBA" id="ARBA00008431"/>
    </source>
</evidence>
<dbReference type="SUPFAM" id="SSF52042">
    <property type="entry name" value="Ribosomal protein L32e"/>
    <property type="match status" value="1"/>
</dbReference>
<name>A0A8T4LET3_9ARCH</name>
<reference evidence="5" key="1">
    <citation type="submission" date="2021-03" db="EMBL/GenBank/DDBJ databases">
        <authorList>
            <person name="Jaffe A."/>
        </authorList>
    </citation>
    <scope>NUCLEOTIDE SEQUENCE</scope>
    <source>
        <strain evidence="5">RIFCSPLOWO2_01_FULL_58_19</strain>
    </source>
</reference>
<evidence type="ECO:0000313" key="6">
    <source>
        <dbReference type="Proteomes" id="UP000678237"/>
    </source>
</evidence>
<organism evidence="5 6">
    <name type="scientific">Candidatus Iainarchaeum sp</name>
    <dbReference type="NCBI Taxonomy" id="3101447"/>
    <lineage>
        <taxon>Archaea</taxon>
        <taxon>Candidatus Iainarchaeota</taxon>
        <taxon>Candidatus Iainarchaeia</taxon>
        <taxon>Candidatus Iainarchaeales</taxon>
        <taxon>Candidatus Iainarchaeaceae</taxon>
        <taxon>Candidatus Iainarchaeum</taxon>
    </lineage>
</organism>